<proteinExistence type="predicted"/>
<dbReference type="PANTHER" id="PTHR31543:SF0">
    <property type="entry name" value="DYNEIN REGULATORY COMPLEX SUBUNIT 4"/>
    <property type="match status" value="1"/>
</dbReference>
<dbReference type="GO" id="GO:0005874">
    <property type="term" value="C:microtubule"/>
    <property type="evidence" value="ECO:0007669"/>
    <property type="project" value="TreeGrafter"/>
</dbReference>
<feature type="compositionally biased region" description="Pro residues" evidence="2">
    <location>
        <begin position="21"/>
        <end position="32"/>
    </location>
</feature>
<dbReference type="InterPro" id="IPR039308">
    <property type="entry name" value="GAS8"/>
</dbReference>
<dbReference type="GO" id="GO:0005794">
    <property type="term" value="C:Golgi apparatus"/>
    <property type="evidence" value="ECO:0007669"/>
    <property type="project" value="TreeGrafter"/>
</dbReference>
<dbReference type="PANTHER" id="PTHR31543">
    <property type="entry name" value="DYNEIN REGULATORY COMPLEX SUBUNIT 4"/>
    <property type="match status" value="1"/>
</dbReference>
<reference evidence="3" key="2">
    <citation type="submission" date="2025-09" db="UniProtKB">
        <authorList>
            <consortium name="Ensembl"/>
        </authorList>
    </citation>
    <scope>IDENTIFICATION</scope>
</reference>
<reference evidence="3" key="1">
    <citation type="submission" date="2025-08" db="UniProtKB">
        <authorList>
            <consortium name="Ensembl"/>
        </authorList>
    </citation>
    <scope>IDENTIFICATION</scope>
</reference>
<evidence type="ECO:0000256" key="2">
    <source>
        <dbReference type="SAM" id="MobiDB-lite"/>
    </source>
</evidence>
<dbReference type="STRING" id="109280.ENSHCOP00000024107"/>
<dbReference type="AlphaFoldDB" id="A0A3Q2YYN4"/>
<feature type="coiled-coil region" evidence="1">
    <location>
        <begin position="37"/>
        <end position="138"/>
    </location>
</feature>
<dbReference type="Ensembl" id="ENSHCOT00000016978.1">
    <property type="protein sequence ID" value="ENSHCOP00000024107.1"/>
    <property type="gene ID" value="ENSHCOG00000013169.1"/>
</dbReference>
<dbReference type="GO" id="GO:0031267">
    <property type="term" value="F:small GTPase binding"/>
    <property type="evidence" value="ECO:0007669"/>
    <property type="project" value="InterPro"/>
</dbReference>
<dbReference type="GeneTree" id="ENSGT00390000009477"/>
<dbReference type="GO" id="GO:0008017">
    <property type="term" value="F:microtubule binding"/>
    <property type="evidence" value="ECO:0007669"/>
    <property type="project" value="InterPro"/>
</dbReference>
<protein>
    <recommendedName>
        <fullName evidence="5">Growth arrest-specific protein 8</fullName>
    </recommendedName>
</protein>
<feature type="coiled-coil region" evidence="1">
    <location>
        <begin position="163"/>
        <end position="205"/>
    </location>
</feature>
<dbReference type="GO" id="GO:0048870">
    <property type="term" value="P:cell motility"/>
    <property type="evidence" value="ECO:0007669"/>
    <property type="project" value="InterPro"/>
</dbReference>
<sequence length="473" mass="56105">MPPKKGKGGKGGKKGKGPKTPKAPPEPEPPPELPEEVKALIRQVEQLQKDVETEMKERNKFQLEVDMLRTFWEVTGQQLEETNAEYVNLYNEIETDELNHRQDIKEYLGEIKLYKEDLKKHQKDFEKHVRKVDDMEVKPYEKERAEMILDEQLDIEDTVSTLKAKHNEEMARREQEMNEKLLQTEQKYRKKLELLQHDLTNKEKTKLSEREYYWSSLIHSLQQDHDKRYSEFDAFLNECKKKDLLHKDKLRKQIQVFVATEENKKERVDGSMDVKMLKQEQKKVQAQIIKIRKLLRNPIMKKHPNETVKQLELKRLKRDYDARDQRVKQLERDMDEMRTKFPENILDIQQRAEKEHAELKAKLATLTEKTHKLQSLVCLRLFGIDLLAAGGPVIQAVDNLDSKEQHWSRKTRLNQTRKLLAQMVRSICWLILLFAVSGTKQTNKISVWEQILHVSTEPAHMHHDLKKKNKHAR</sequence>
<dbReference type="OMA" id="SEREYYW"/>
<evidence type="ECO:0008006" key="5">
    <source>
        <dbReference type="Google" id="ProtNLM"/>
    </source>
</evidence>
<name>A0A3Q2YYN4_HIPCM</name>
<feature type="coiled-coil region" evidence="1">
    <location>
        <begin position="277"/>
        <end position="369"/>
    </location>
</feature>
<dbReference type="Proteomes" id="UP000264820">
    <property type="component" value="Unplaced"/>
</dbReference>
<evidence type="ECO:0000313" key="4">
    <source>
        <dbReference type="Proteomes" id="UP000264820"/>
    </source>
</evidence>
<evidence type="ECO:0000256" key="1">
    <source>
        <dbReference type="SAM" id="Coils"/>
    </source>
</evidence>
<organism evidence="3 4">
    <name type="scientific">Hippocampus comes</name>
    <name type="common">Tiger tail seahorse</name>
    <dbReference type="NCBI Taxonomy" id="109280"/>
    <lineage>
        <taxon>Eukaryota</taxon>
        <taxon>Metazoa</taxon>
        <taxon>Chordata</taxon>
        <taxon>Craniata</taxon>
        <taxon>Vertebrata</taxon>
        <taxon>Euteleostomi</taxon>
        <taxon>Actinopterygii</taxon>
        <taxon>Neopterygii</taxon>
        <taxon>Teleostei</taxon>
        <taxon>Neoteleostei</taxon>
        <taxon>Acanthomorphata</taxon>
        <taxon>Syngnathiaria</taxon>
        <taxon>Syngnathiformes</taxon>
        <taxon>Syngnathoidei</taxon>
        <taxon>Syngnathidae</taxon>
        <taxon>Hippocampus</taxon>
    </lineage>
</organism>
<feature type="compositionally biased region" description="Basic residues" evidence="2">
    <location>
        <begin position="1"/>
        <end position="19"/>
    </location>
</feature>
<keyword evidence="1" id="KW-0175">Coiled coil</keyword>
<feature type="region of interest" description="Disordered" evidence="2">
    <location>
        <begin position="1"/>
        <end position="34"/>
    </location>
</feature>
<keyword evidence="4" id="KW-1185">Reference proteome</keyword>
<evidence type="ECO:0000313" key="3">
    <source>
        <dbReference type="Ensembl" id="ENSHCOP00000024107.1"/>
    </source>
</evidence>
<accession>A0A3Q2YYN4</accession>